<sequence length="156" mass="17874">MQVRILKKLTLTQQIWDTAGQERFQTITASYYRGAMGIMLVYSVTSKKSFENIAKWMSNIKNLASYEVETIIIANKADMTQQREVSSDEGKGVAEKYGVKHFETSAKLGTNIEEAFMELTRAILNKQPKDQDNSQRGQTYRLSEPSQRQRQSCCNF</sequence>
<keyword evidence="3" id="KW-0342">GTP-binding</keyword>
<dbReference type="InterPro" id="IPR050305">
    <property type="entry name" value="Small_GTPase_Rab"/>
</dbReference>
<name>A0A3P7LGG8_DIBLA</name>
<evidence type="ECO:0000313" key="7">
    <source>
        <dbReference type="EMBL" id="VDN15894.1"/>
    </source>
</evidence>
<dbReference type="SUPFAM" id="SSF52540">
    <property type="entry name" value="P-loop containing nucleoside triphosphate hydrolases"/>
    <property type="match status" value="1"/>
</dbReference>
<dbReference type="SMART" id="SM00175">
    <property type="entry name" value="RAB"/>
    <property type="match status" value="1"/>
</dbReference>
<dbReference type="PRINTS" id="PR00449">
    <property type="entry name" value="RASTRNSFRMNG"/>
</dbReference>
<dbReference type="PROSITE" id="PS51421">
    <property type="entry name" value="RAS"/>
    <property type="match status" value="1"/>
</dbReference>
<dbReference type="InterPro" id="IPR001806">
    <property type="entry name" value="Small_GTPase"/>
</dbReference>
<evidence type="ECO:0000256" key="2">
    <source>
        <dbReference type="ARBA" id="ARBA00022741"/>
    </source>
</evidence>
<dbReference type="FunFam" id="3.40.50.300:FF:001447">
    <property type="entry name" value="Ras-related protein Rab-1B"/>
    <property type="match status" value="1"/>
</dbReference>
<feature type="region of interest" description="Disordered" evidence="6">
    <location>
        <begin position="125"/>
        <end position="156"/>
    </location>
</feature>
<protein>
    <submittedName>
        <fullName evidence="7">Uncharacterized protein</fullName>
    </submittedName>
</protein>
<organism evidence="7 8">
    <name type="scientific">Dibothriocephalus latus</name>
    <name type="common">Fish tapeworm</name>
    <name type="synonym">Diphyllobothrium latum</name>
    <dbReference type="NCBI Taxonomy" id="60516"/>
    <lineage>
        <taxon>Eukaryota</taxon>
        <taxon>Metazoa</taxon>
        <taxon>Spiralia</taxon>
        <taxon>Lophotrochozoa</taxon>
        <taxon>Platyhelminthes</taxon>
        <taxon>Cestoda</taxon>
        <taxon>Eucestoda</taxon>
        <taxon>Diphyllobothriidea</taxon>
        <taxon>Diphyllobothriidae</taxon>
        <taxon>Dibothriocephalus</taxon>
    </lineage>
</organism>
<dbReference type="InterPro" id="IPR027417">
    <property type="entry name" value="P-loop_NTPase"/>
</dbReference>
<keyword evidence="4" id="KW-0449">Lipoprotein</keyword>
<evidence type="ECO:0000256" key="5">
    <source>
        <dbReference type="ARBA" id="ARBA00023289"/>
    </source>
</evidence>
<gene>
    <name evidence="7" type="ORF">DILT_LOCUS11725</name>
</gene>
<dbReference type="InterPro" id="IPR005225">
    <property type="entry name" value="Small_GTP-bd"/>
</dbReference>
<proteinExistence type="inferred from homology"/>
<dbReference type="Pfam" id="PF00071">
    <property type="entry name" value="Ras"/>
    <property type="match status" value="1"/>
</dbReference>
<comment type="similarity">
    <text evidence="1">Belongs to the small GTPase superfamily. Rab family.</text>
</comment>
<dbReference type="Proteomes" id="UP000281553">
    <property type="component" value="Unassembled WGS sequence"/>
</dbReference>
<dbReference type="EMBL" id="UYRU01063984">
    <property type="protein sequence ID" value="VDN15894.1"/>
    <property type="molecule type" value="Genomic_DNA"/>
</dbReference>
<evidence type="ECO:0000256" key="1">
    <source>
        <dbReference type="ARBA" id="ARBA00006270"/>
    </source>
</evidence>
<evidence type="ECO:0000256" key="4">
    <source>
        <dbReference type="ARBA" id="ARBA00023288"/>
    </source>
</evidence>
<dbReference type="NCBIfam" id="TIGR00231">
    <property type="entry name" value="small_GTP"/>
    <property type="match status" value="1"/>
</dbReference>
<feature type="compositionally biased region" description="Polar residues" evidence="6">
    <location>
        <begin position="134"/>
        <end position="156"/>
    </location>
</feature>
<evidence type="ECO:0000256" key="3">
    <source>
        <dbReference type="ARBA" id="ARBA00023134"/>
    </source>
</evidence>
<dbReference type="SMART" id="SM00174">
    <property type="entry name" value="RHO"/>
    <property type="match status" value="1"/>
</dbReference>
<dbReference type="AlphaFoldDB" id="A0A3P7LGG8"/>
<keyword evidence="2" id="KW-0547">Nucleotide-binding</keyword>
<keyword evidence="8" id="KW-1185">Reference proteome</keyword>
<dbReference type="PANTHER" id="PTHR47980">
    <property type="entry name" value="LD44762P"/>
    <property type="match status" value="1"/>
</dbReference>
<dbReference type="OrthoDB" id="9989112at2759"/>
<dbReference type="SMART" id="SM00173">
    <property type="entry name" value="RAS"/>
    <property type="match status" value="1"/>
</dbReference>
<keyword evidence="5" id="KW-0636">Prenylation</keyword>
<dbReference type="GO" id="GO:0003924">
    <property type="term" value="F:GTPase activity"/>
    <property type="evidence" value="ECO:0007669"/>
    <property type="project" value="InterPro"/>
</dbReference>
<dbReference type="Gene3D" id="3.40.50.300">
    <property type="entry name" value="P-loop containing nucleotide triphosphate hydrolases"/>
    <property type="match status" value="1"/>
</dbReference>
<evidence type="ECO:0000313" key="8">
    <source>
        <dbReference type="Proteomes" id="UP000281553"/>
    </source>
</evidence>
<evidence type="ECO:0000256" key="6">
    <source>
        <dbReference type="SAM" id="MobiDB-lite"/>
    </source>
</evidence>
<accession>A0A3P7LGG8</accession>
<reference evidence="7 8" key="1">
    <citation type="submission" date="2018-11" db="EMBL/GenBank/DDBJ databases">
        <authorList>
            <consortium name="Pathogen Informatics"/>
        </authorList>
    </citation>
    <scope>NUCLEOTIDE SEQUENCE [LARGE SCALE GENOMIC DNA]</scope>
</reference>
<dbReference type="PROSITE" id="PS51419">
    <property type="entry name" value="RAB"/>
    <property type="match status" value="1"/>
</dbReference>
<dbReference type="GO" id="GO:0005525">
    <property type="term" value="F:GTP binding"/>
    <property type="evidence" value="ECO:0007669"/>
    <property type="project" value="UniProtKB-KW"/>
</dbReference>